<keyword evidence="2" id="KW-1185">Reference proteome</keyword>
<dbReference type="AlphaFoldDB" id="A0A1V9ZR98"/>
<gene>
    <name evidence="1" type="ORF">ACHHYP_03404</name>
</gene>
<dbReference type="Proteomes" id="UP000243579">
    <property type="component" value="Unassembled WGS sequence"/>
</dbReference>
<accession>A0A1V9ZR98</accession>
<organism evidence="1 2">
    <name type="scientific">Achlya hypogyna</name>
    <name type="common">Oomycete</name>
    <name type="synonym">Protoachlya hypogyna</name>
    <dbReference type="NCBI Taxonomy" id="1202772"/>
    <lineage>
        <taxon>Eukaryota</taxon>
        <taxon>Sar</taxon>
        <taxon>Stramenopiles</taxon>
        <taxon>Oomycota</taxon>
        <taxon>Saprolegniomycetes</taxon>
        <taxon>Saprolegniales</taxon>
        <taxon>Achlyaceae</taxon>
        <taxon>Achlya</taxon>
    </lineage>
</organism>
<reference evidence="1 2" key="1">
    <citation type="journal article" date="2014" name="Genome Biol. Evol.">
        <title>The secreted proteins of Achlya hypogyna and Thraustotheca clavata identify the ancestral oomycete secretome and reveal gene acquisitions by horizontal gene transfer.</title>
        <authorList>
            <person name="Misner I."/>
            <person name="Blouin N."/>
            <person name="Leonard G."/>
            <person name="Richards T.A."/>
            <person name="Lane C.E."/>
        </authorList>
    </citation>
    <scope>NUCLEOTIDE SEQUENCE [LARGE SCALE GENOMIC DNA]</scope>
    <source>
        <strain evidence="1 2">ATCC 48635</strain>
    </source>
</reference>
<sequence length="226" mass="24789">MSHSGHGGDWGHFIALTPTKESFLEQRDELKGRLLARSPLPSPVLRPLRLSRKTGCLYNLCALDDHLPTLPKQPKLSTLHAVVYPSALCPRSEPREVQPVPPPAPPANVQKTAILALPPAHWWSMAQEVRVVLAHGRVEWVPVTPTFEPIAAASVQSWHLRGASVCRIPRGVQLTSEHGETLIFRCPSLAASKAWLTALSRAIAEQERIALAPSAPIRIHASMRSQ</sequence>
<protein>
    <submittedName>
        <fullName evidence="1">Uncharacterized protein</fullName>
    </submittedName>
</protein>
<evidence type="ECO:0000313" key="2">
    <source>
        <dbReference type="Proteomes" id="UP000243579"/>
    </source>
</evidence>
<name>A0A1V9ZR98_ACHHY</name>
<dbReference type="EMBL" id="JNBR01000029">
    <property type="protein sequence ID" value="OQS00548.1"/>
    <property type="molecule type" value="Genomic_DNA"/>
</dbReference>
<dbReference type="OrthoDB" id="73436at2759"/>
<proteinExistence type="predicted"/>
<comment type="caution">
    <text evidence="1">The sequence shown here is derived from an EMBL/GenBank/DDBJ whole genome shotgun (WGS) entry which is preliminary data.</text>
</comment>
<evidence type="ECO:0000313" key="1">
    <source>
        <dbReference type="EMBL" id="OQS00548.1"/>
    </source>
</evidence>